<keyword evidence="3" id="KW-1185">Reference proteome</keyword>
<dbReference type="RefSeq" id="WP_109908065.1">
    <property type="nucleotide sequence ID" value="NZ_QGLE01000021.1"/>
</dbReference>
<evidence type="ECO:0000259" key="1">
    <source>
        <dbReference type="Pfam" id="PF07486"/>
    </source>
</evidence>
<dbReference type="InterPro" id="IPR011105">
    <property type="entry name" value="Cell_wall_hydrolase_SleB"/>
</dbReference>
<comment type="caution">
    <text evidence="2">The sequence shown here is derived from an EMBL/GenBank/DDBJ whole genome shotgun (WGS) entry which is preliminary data.</text>
</comment>
<dbReference type="Proteomes" id="UP000245461">
    <property type="component" value="Unassembled WGS sequence"/>
</dbReference>
<dbReference type="GO" id="GO:0016787">
    <property type="term" value="F:hydrolase activity"/>
    <property type="evidence" value="ECO:0007669"/>
    <property type="project" value="UniProtKB-KW"/>
</dbReference>
<dbReference type="AlphaFoldDB" id="A0A317DTK9"/>
<evidence type="ECO:0000313" key="3">
    <source>
        <dbReference type="Proteomes" id="UP000245461"/>
    </source>
</evidence>
<dbReference type="OrthoDB" id="9785345at2"/>
<dbReference type="EMBL" id="QGLE01000021">
    <property type="protein sequence ID" value="PWR17692.1"/>
    <property type="molecule type" value="Genomic_DNA"/>
</dbReference>
<reference evidence="2 3" key="1">
    <citation type="submission" date="2018-05" db="EMBL/GenBank/DDBJ databases">
        <title>Zavarzinia sp. HR-AS.</title>
        <authorList>
            <person name="Lee Y."/>
            <person name="Jeon C.O."/>
        </authorList>
    </citation>
    <scope>NUCLEOTIDE SEQUENCE [LARGE SCALE GENOMIC DNA]</scope>
    <source>
        <strain evidence="2 3">HR-AS</strain>
    </source>
</reference>
<gene>
    <name evidence="2" type="ORF">DKG74_20605</name>
</gene>
<name>A0A317DTK9_9PROT</name>
<organism evidence="2 3">
    <name type="scientific">Zavarzinia aquatilis</name>
    <dbReference type="NCBI Taxonomy" id="2211142"/>
    <lineage>
        <taxon>Bacteria</taxon>
        <taxon>Pseudomonadati</taxon>
        <taxon>Pseudomonadota</taxon>
        <taxon>Alphaproteobacteria</taxon>
        <taxon>Rhodospirillales</taxon>
        <taxon>Zavarziniaceae</taxon>
        <taxon>Zavarzinia</taxon>
    </lineage>
</organism>
<protein>
    <submittedName>
        <fullName evidence="2">Cell wall hydrolase</fullName>
    </submittedName>
</protein>
<keyword evidence="2" id="KW-0378">Hydrolase</keyword>
<evidence type="ECO:0000313" key="2">
    <source>
        <dbReference type="EMBL" id="PWR17692.1"/>
    </source>
</evidence>
<dbReference type="Gene3D" id="1.10.10.2520">
    <property type="entry name" value="Cell wall hydrolase SleB, domain 1"/>
    <property type="match status" value="1"/>
</dbReference>
<proteinExistence type="predicted"/>
<accession>A0A317DTK9</accession>
<dbReference type="InterPro" id="IPR042047">
    <property type="entry name" value="SleB_dom1"/>
</dbReference>
<feature type="domain" description="Cell wall hydrolase SleB" evidence="1">
    <location>
        <begin position="32"/>
        <end position="154"/>
    </location>
</feature>
<dbReference type="Pfam" id="PF07486">
    <property type="entry name" value="Hydrolase_2"/>
    <property type="match status" value="1"/>
</dbReference>
<sequence length="158" mass="17024">MIGQIEFPAPAADLNANDLDVMARTIFGEARGEQYLGQVAVAHVILNRAAAAARYMRKTGKAHKLFGNGRVASVCKVPLQFSCWNTGDPTYEAVTAANLDQLALRRAHFVALACAFGFECDPTLGALHYHTLAVQPAWSRGRSPAAVIGGHKFFNDIP</sequence>